<name>A0A1F5Z9K9_9BACT</name>
<proteinExistence type="predicted"/>
<organism evidence="2 3">
    <name type="scientific">Candidatus Gottesmanbacteria bacterium RBG_16_43_7</name>
    <dbReference type="NCBI Taxonomy" id="1798373"/>
    <lineage>
        <taxon>Bacteria</taxon>
        <taxon>Candidatus Gottesmaniibacteriota</taxon>
    </lineage>
</organism>
<sequence>MENDKDLLLVAILTFFTVFLWIFFEFTKTTRTSTIDPQITEILAPIDPTLKTEVLDILETRTVYH</sequence>
<dbReference type="EMBL" id="MFJC01000030">
    <property type="protein sequence ID" value="OGG09014.1"/>
    <property type="molecule type" value="Genomic_DNA"/>
</dbReference>
<gene>
    <name evidence="2" type="ORF">A2154_04200</name>
</gene>
<evidence type="ECO:0000313" key="2">
    <source>
        <dbReference type="EMBL" id="OGG09014.1"/>
    </source>
</evidence>
<dbReference type="Proteomes" id="UP000176854">
    <property type="component" value="Unassembled WGS sequence"/>
</dbReference>
<evidence type="ECO:0000256" key="1">
    <source>
        <dbReference type="SAM" id="Phobius"/>
    </source>
</evidence>
<keyword evidence="1" id="KW-1133">Transmembrane helix</keyword>
<feature type="transmembrane region" description="Helical" evidence="1">
    <location>
        <begin position="7"/>
        <end position="24"/>
    </location>
</feature>
<evidence type="ECO:0000313" key="3">
    <source>
        <dbReference type="Proteomes" id="UP000176854"/>
    </source>
</evidence>
<keyword evidence="1" id="KW-0472">Membrane</keyword>
<keyword evidence="1" id="KW-0812">Transmembrane</keyword>
<reference evidence="2 3" key="1">
    <citation type="journal article" date="2016" name="Nat. Commun.">
        <title>Thousands of microbial genomes shed light on interconnected biogeochemical processes in an aquifer system.</title>
        <authorList>
            <person name="Anantharaman K."/>
            <person name="Brown C.T."/>
            <person name="Hug L.A."/>
            <person name="Sharon I."/>
            <person name="Castelle C.J."/>
            <person name="Probst A.J."/>
            <person name="Thomas B.C."/>
            <person name="Singh A."/>
            <person name="Wilkins M.J."/>
            <person name="Karaoz U."/>
            <person name="Brodie E.L."/>
            <person name="Williams K.H."/>
            <person name="Hubbard S.S."/>
            <person name="Banfield J.F."/>
        </authorList>
    </citation>
    <scope>NUCLEOTIDE SEQUENCE [LARGE SCALE GENOMIC DNA]</scope>
</reference>
<accession>A0A1F5Z9K9</accession>
<comment type="caution">
    <text evidence="2">The sequence shown here is derived from an EMBL/GenBank/DDBJ whole genome shotgun (WGS) entry which is preliminary data.</text>
</comment>
<protein>
    <submittedName>
        <fullName evidence="2">Uncharacterized protein</fullName>
    </submittedName>
</protein>
<dbReference type="AlphaFoldDB" id="A0A1F5Z9K9"/>